<evidence type="ECO:0000256" key="7">
    <source>
        <dbReference type="ARBA" id="ARBA00022842"/>
    </source>
</evidence>
<feature type="binding site" evidence="8">
    <location>
        <position position="93"/>
    </location>
    <ligand>
        <name>ATP</name>
        <dbReference type="ChEBI" id="CHEBI:30616"/>
    </ligand>
</feature>
<feature type="binding site" evidence="8">
    <location>
        <position position="262"/>
    </location>
    <ligand>
        <name>Mg(2+)</name>
        <dbReference type="ChEBI" id="CHEBI:18420"/>
    </ligand>
</feature>
<comment type="caution">
    <text evidence="9">The sequence shown here is derived from an EMBL/GenBank/DDBJ whole genome shotgun (WGS) entry which is preliminary data.</text>
</comment>
<feature type="binding site" evidence="8">
    <location>
        <position position="94"/>
    </location>
    <ligand>
        <name>ATP</name>
        <dbReference type="ChEBI" id="CHEBI:30616"/>
    </ligand>
</feature>
<dbReference type="InterPro" id="IPR003846">
    <property type="entry name" value="SelO"/>
</dbReference>
<comment type="function">
    <text evidence="8">Nucleotidyltransferase involved in the post-translational modification of proteins. It can catalyze the addition of adenosine monophosphate (AMP) or uridine monophosphate (UMP) to a protein, resulting in modifications known as AMPylation and UMPylation.</text>
</comment>
<dbReference type="OrthoDB" id="9776281at2"/>
<feature type="binding site" evidence="8">
    <location>
        <position position="184"/>
    </location>
    <ligand>
        <name>ATP</name>
        <dbReference type="ChEBI" id="CHEBI:30616"/>
    </ligand>
</feature>
<dbReference type="PANTHER" id="PTHR32057">
    <property type="entry name" value="PROTEIN ADENYLYLTRANSFERASE SELO, MITOCHONDRIAL"/>
    <property type="match status" value="1"/>
</dbReference>
<keyword evidence="3 8" id="KW-0548">Nucleotidyltransferase</keyword>
<feature type="binding site" evidence="8">
    <location>
        <position position="262"/>
    </location>
    <ligand>
        <name>ATP</name>
        <dbReference type="ChEBI" id="CHEBI:30616"/>
    </ligand>
</feature>
<evidence type="ECO:0000313" key="9">
    <source>
        <dbReference type="EMBL" id="GBG13598.1"/>
    </source>
</evidence>
<gene>
    <name evidence="8" type="primary">ydiU</name>
    <name evidence="8" type="synonym">selO</name>
    <name evidence="9" type="ORF">NMK_1149</name>
</gene>
<comment type="catalytic activity">
    <reaction evidence="8">
        <text>L-seryl-[protein] + UTP = O-(5'-uridylyl)-L-seryl-[protein] + diphosphate</text>
        <dbReference type="Rhea" id="RHEA:64604"/>
        <dbReference type="Rhea" id="RHEA-COMP:9863"/>
        <dbReference type="Rhea" id="RHEA-COMP:16635"/>
        <dbReference type="ChEBI" id="CHEBI:29999"/>
        <dbReference type="ChEBI" id="CHEBI:33019"/>
        <dbReference type="ChEBI" id="CHEBI:46398"/>
        <dbReference type="ChEBI" id="CHEBI:156051"/>
    </reaction>
</comment>
<comment type="catalytic activity">
    <reaction evidence="8">
        <text>L-histidyl-[protein] + UTP = N(tele)-(5'-uridylyl)-L-histidyl-[protein] + diphosphate</text>
        <dbReference type="Rhea" id="RHEA:83891"/>
        <dbReference type="Rhea" id="RHEA-COMP:9745"/>
        <dbReference type="Rhea" id="RHEA-COMP:20239"/>
        <dbReference type="ChEBI" id="CHEBI:29979"/>
        <dbReference type="ChEBI" id="CHEBI:33019"/>
        <dbReference type="ChEBI" id="CHEBI:46398"/>
        <dbReference type="ChEBI" id="CHEBI:233474"/>
    </reaction>
</comment>
<evidence type="ECO:0000256" key="1">
    <source>
        <dbReference type="ARBA" id="ARBA00009747"/>
    </source>
</evidence>
<evidence type="ECO:0000256" key="2">
    <source>
        <dbReference type="ARBA" id="ARBA00022679"/>
    </source>
</evidence>
<sequence length="483" mass="53425">MKPSQDLRWNFDNTYAQLPPTFYFKQNASQVAAPHMAVFNRELANQLGLDAEQLADDAGTPIFSGNANPEGAEPLAQAYAGHQFGNFTMLGDGRALLLGEQVTPDGRRFDIQLKGSGQTPFSRRGDGKAALGPMLREYLISEAMHGLGIPTTRSLAVVLTGEPVYRDEVLPGAVLTRVAASHIRVGTFQYAAMRGQETVKTLADYTIARHYPELQNTENPYLALLEAVIDRQAALVTKWMHAGFIHGVMNTDNMAISGETIDYGPCAFMDAFDRNTVFSSIDSQGRYAYGNQPPIAQWNLTRFAETLLPLIHDDIDQAVSLAEAAIIAFIDKYDRLWLAGMRAKLGLLDEAAHDKALADDLLALMQRHQFDYTNTFRQLAETQTLPGDEAEIREWLSRWQQRFNAQPAPLPKRIAAMHSASPAVIPRNHLVEAALEAAVRDNDFAPFHNLLAVLATPFDAPNDESYRQPAPPSIYSYQTFCGT</sequence>
<keyword evidence="2 8" id="KW-0808">Transferase</keyword>
<evidence type="ECO:0000256" key="8">
    <source>
        <dbReference type="HAMAP-Rule" id="MF_00692"/>
    </source>
</evidence>
<evidence type="ECO:0000256" key="5">
    <source>
        <dbReference type="ARBA" id="ARBA00022741"/>
    </source>
</evidence>
<dbReference type="Proteomes" id="UP000245081">
    <property type="component" value="Unassembled WGS sequence"/>
</dbReference>
<dbReference type="RefSeq" id="WP_109014783.1">
    <property type="nucleotide sequence ID" value="NZ_BDOQ01000003.1"/>
</dbReference>
<dbReference type="EMBL" id="BDOQ01000003">
    <property type="protein sequence ID" value="GBG13598.1"/>
    <property type="molecule type" value="Genomic_DNA"/>
</dbReference>
<feature type="binding site" evidence="8">
    <location>
        <position position="91"/>
    </location>
    <ligand>
        <name>ATP</name>
        <dbReference type="ChEBI" id="CHEBI:30616"/>
    </ligand>
</feature>
<keyword evidence="10" id="KW-1185">Reference proteome</keyword>
<feature type="binding site" evidence="8">
    <location>
        <position position="114"/>
    </location>
    <ligand>
        <name>ATP</name>
        <dbReference type="ChEBI" id="CHEBI:30616"/>
    </ligand>
</feature>
<dbReference type="Pfam" id="PF02696">
    <property type="entry name" value="SelO"/>
    <property type="match status" value="1"/>
</dbReference>
<evidence type="ECO:0000256" key="4">
    <source>
        <dbReference type="ARBA" id="ARBA00022723"/>
    </source>
</evidence>
<keyword evidence="5 8" id="KW-0547">Nucleotide-binding</keyword>
<dbReference type="GO" id="GO:0030145">
    <property type="term" value="F:manganese ion binding"/>
    <property type="evidence" value="ECO:0007669"/>
    <property type="project" value="UniProtKB-UniRule"/>
</dbReference>
<comment type="catalytic activity">
    <reaction evidence="8">
        <text>L-tyrosyl-[protein] + ATP = O-(5'-adenylyl)-L-tyrosyl-[protein] + diphosphate</text>
        <dbReference type="Rhea" id="RHEA:54288"/>
        <dbReference type="Rhea" id="RHEA-COMP:10136"/>
        <dbReference type="Rhea" id="RHEA-COMP:13846"/>
        <dbReference type="ChEBI" id="CHEBI:30616"/>
        <dbReference type="ChEBI" id="CHEBI:33019"/>
        <dbReference type="ChEBI" id="CHEBI:46858"/>
        <dbReference type="ChEBI" id="CHEBI:83624"/>
        <dbReference type="EC" id="2.7.7.108"/>
    </reaction>
</comment>
<name>A0A2R5F7S1_9PROT</name>
<dbReference type="PANTHER" id="PTHR32057:SF14">
    <property type="entry name" value="PROTEIN ADENYLYLTRANSFERASE SELO, MITOCHONDRIAL"/>
    <property type="match status" value="1"/>
</dbReference>
<comment type="catalytic activity">
    <reaction evidence="8">
        <text>L-seryl-[protein] + ATP = 3-O-(5'-adenylyl)-L-seryl-[protein] + diphosphate</text>
        <dbReference type="Rhea" id="RHEA:58120"/>
        <dbReference type="Rhea" id="RHEA-COMP:9863"/>
        <dbReference type="Rhea" id="RHEA-COMP:15073"/>
        <dbReference type="ChEBI" id="CHEBI:29999"/>
        <dbReference type="ChEBI" id="CHEBI:30616"/>
        <dbReference type="ChEBI" id="CHEBI:33019"/>
        <dbReference type="ChEBI" id="CHEBI:142516"/>
        <dbReference type="EC" id="2.7.7.108"/>
    </reaction>
</comment>
<feature type="binding site" evidence="8">
    <location>
        <position position="126"/>
    </location>
    <ligand>
        <name>ATP</name>
        <dbReference type="ChEBI" id="CHEBI:30616"/>
    </ligand>
</feature>
<keyword evidence="7 8" id="KW-0460">Magnesium</keyword>
<keyword evidence="6 8" id="KW-0067">ATP-binding</keyword>
<comment type="similarity">
    <text evidence="1 8">Belongs to the SELO family.</text>
</comment>
<evidence type="ECO:0000256" key="3">
    <source>
        <dbReference type="ARBA" id="ARBA00022695"/>
    </source>
</evidence>
<dbReference type="GO" id="GO:0000287">
    <property type="term" value="F:magnesium ion binding"/>
    <property type="evidence" value="ECO:0007669"/>
    <property type="project" value="UniProtKB-UniRule"/>
</dbReference>
<comment type="catalytic activity">
    <reaction evidence="8">
        <text>L-threonyl-[protein] + ATP = 3-O-(5'-adenylyl)-L-threonyl-[protein] + diphosphate</text>
        <dbReference type="Rhea" id="RHEA:54292"/>
        <dbReference type="Rhea" id="RHEA-COMP:11060"/>
        <dbReference type="Rhea" id="RHEA-COMP:13847"/>
        <dbReference type="ChEBI" id="CHEBI:30013"/>
        <dbReference type="ChEBI" id="CHEBI:30616"/>
        <dbReference type="ChEBI" id="CHEBI:33019"/>
        <dbReference type="ChEBI" id="CHEBI:138113"/>
        <dbReference type="EC" id="2.7.7.108"/>
    </reaction>
</comment>
<evidence type="ECO:0000256" key="6">
    <source>
        <dbReference type="ARBA" id="ARBA00022840"/>
    </source>
</evidence>
<accession>A0A2R5F7S1</accession>
<keyword evidence="4 8" id="KW-0479">Metal-binding</keyword>
<evidence type="ECO:0000313" key="10">
    <source>
        <dbReference type="Proteomes" id="UP000245081"/>
    </source>
</evidence>
<proteinExistence type="inferred from homology"/>
<dbReference type="GO" id="GO:0005524">
    <property type="term" value="F:ATP binding"/>
    <property type="evidence" value="ECO:0007669"/>
    <property type="project" value="UniProtKB-UniRule"/>
</dbReference>
<feature type="binding site" evidence="8">
    <location>
        <position position="177"/>
    </location>
    <ligand>
        <name>ATP</name>
        <dbReference type="ChEBI" id="CHEBI:30616"/>
    </ligand>
</feature>
<feature type="active site" description="Proton acceptor" evidence="8">
    <location>
        <position position="252"/>
    </location>
</feature>
<dbReference type="GO" id="GO:0070733">
    <property type="term" value="F:AMPylase activity"/>
    <property type="evidence" value="ECO:0007669"/>
    <property type="project" value="UniProtKB-EC"/>
</dbReference>
<comment type="cofactor">
    <cofactor evidence="8">
        <name>Mg(2+)</name>
        <dbReference type="ChEBI" id="CHEBI:18420"/>
    </cofactor>
    <cofactor evidence="8">
        <name>Mn(2+)</name>
        <dbReference type="ChEBI" id="CHEBI:29035"/>
    </cofactor>
</comment>
<comment type="catalytic activity">
    <reaction evidence="8">
        <text>L-tyrosyl-[protein] + UTP = O-(5'-uridylyl)-L-tyrosyl-[protein] + diphosphate</text>
        <dbReference type="Rhea" id="RHEA:83887"/>
        <dbReference type="Rhea" id="RHEA-COMP:10136"/>
        <dbReference type="Rhea" id="RHEA-COMP:20238"/>
        <dbReference type="ChEBI" id="CHEBI:33019"/>
        <dbReference type="ChEBI" id="CHEBI:46398"/>
        <dbReference type="ChEBI" id="CHEBI:46858"/>
        <dbReference type="ChEBI" id="CHEBI:90602"/>
    </reaction>
</comment>
<dbReference type="EC" id="2.7.7.-" evidence="8"/>
<organism evidence="9 10">
    <name type="scientific">Novimethylophilus kurashikiensis</name>
    <dbReference type="NCBI Taxonomy" id="1825523"/>
    <lineage>
        <taxon>Bacteria</taxon>
        <taxon>Pseudomonadati</taxon>
        <taxon>Pseudomonadota</taxon>
        <taxon>Betaproteobacteria</taxon>
        <taxon>Nitrosomonadales</taxon>
        <taxon>Methylophilaceae</taxon>
        <taxon>Novimethylophilus</taxon>
    </lineage>
</organism>
<reference evidence="9 10" key="1">
    <citation type="journal article" date="2018" name="Environ. Microbiol.">
        <title>Isolation and genomic characterization of Novimethylophilus kurashikiensis gen. nov. sp. nov., a new lanthanide-dependent methylotrophic species of Methylophilaceae.</title>
        <authorList>
            <person name="Lv H."/>
            <person name="Sahin N."/>
            <person name="Tani A."/>
        </authorList>
    </citation>
    <scope>NUCLEOTIDE SEQUENCE [LARGE SCALE GENOMIC DNA]</scope>
    <source>
        <strain evidence="9 10">La2-4</strain>
    </source>
</reference>
<protein>
    <recommendedName>
        <fullName evidence="8">Protein nucleotidyltransferase YdiU</fullName>
        <ecNumber evidence="8">2.7.7.-</ecNumber>
    </recommendedName>
    <alternativeName>
        <fullName evidence="8">Protein adenylyltransferase YdiU</fullName>
        <ecNumber evidence="8">2.7.7.108</ecNumber>
    </alternativeName>
    <alternativeName>
        <fullName evidence="8">Protein uridylyltransferase YdiU</fullName>
        <ecNumber evidence="8">2.7.7.-</ecNumber>
    </alternativeName>
</protein>
<keyword evidence="8" id="KW-0464">Manganese</keyword>
<dbReference type="AlphaFoldDB" id="A0A2R5F7S1"/>
<dbReference type="HAMAP" id="MF_00692">
    <property type="entry name" value="SelO"/>
    <property type="match status" value="1"/>
</dbReference>
<feature type="binding site" evidence="8">
    <location>
        <position position="127"/>
    </location>
    <ligand>
        <name>ATP</name>
        <dbReference type="ChEBI" id="CHEBI:30616"/>
    </ligand>
</feature>
<dbReference type="NCBIfam" id="NF000658">
    <property type="entry name" value="PRK00029.1"/>
    <property type="match status" value="1"/>
</dbReference>
<feature type="binding site" evidence="8">
    <location>
        <position position="253"/>
    </location>
    <ligand>
        <name>Mg(2+)</name>
        <dbReference type="ChEBI" id="CHEBI:18420"/>
    </ligand>
</feature>
<dbReference type="EC" id="2.7.7.108" evidence="8"/>